<reference evidence="4" key="1">
    <citation type="submission" date="2017-08" db="EMBL/GenBank/DDBJ databases">
        <authorList>
            <person name="Imhoff J.F."/>
            <person name="Rahn T."/>
            <person name="Kuenzel S."/>
            <person name="Neulinger S.C."/>
        </authorList>
    </citation>
    <scope>NUCLEOTIDE SEQUENCE</scope>
    <source>
        <strain evidence="4">DSM 9154</strain>
    </source>
</reference>
<organism evidence="4 5">
    <name type="scientific">Rhodovibrio salinarum</name>
    <dbReference type="NCBI Taxonomy" id="1087"/>
    <lineage>
        <taxon>Bacteria</taxon>
        <taxon>Pseudomonadati</taxon>
        <taxon>Pseudomonadota</taxon>
        <taxon>Alphaproteobacteria</taxon>
        <taxon>Rhodospirillales</taxon>
        <taxon>Rhodovibrionaceae</taxon>
        <taxon>Rhodovibrio</taxon>
    </lineage>
</organism>
<dbReference type="InterPro" id="IPR016181">
    <property type="entry name" value="Acyl_CoA_acyltransferase"/>
</dbReference>
<name>A0A934QH04_9PROT</name>
<accession>A0A934QH04</accession>
<keyword evidence="5" id="KW-1185">Reference proteome</keyword>
<gene>
    <name evidence="4" type="ORF">CKO21_06350</name>
</gene>
<dbReference type="PANTHER" id="PTHR43877">
    <property type="entry name" value="AMINOALKYLPHOSPHONATE N-ACETYLTRANSFERASE-RELATED-RELATED"/>
    <property type="match status" value="1"/>
</dbReference>
<dbReference type="GO" id="GO:0016747">
    <property type="term" value="F:acyltransferase activity, transferring groups other than amino-acyl groups"/>
    <property type="evidence" value="ECO:0007669"/>
    <property type="project" value="InterPro"/>
</dbReference>
<evidence type="ECO:0000256" key="1">
    <source>
        <dbReference type="ARBA" id="ARBA00022679"/>
    </source>
</evidence>
<evidence type="ECO:0000259" key="3">
    <source>
        <dbReference type="PROSITE" id="PS51186"/>
    </source>
</evidence>
<dbReference type="EMBL" id="NRRE01000020">
    <property type="protein sequence ID" value="MBK1696863.1"/>
    <property type="molecule type" value="Genomic_DNA"/>
</dbReference>
<dbReference type="PANTHER" id="PTHR43877:SF2">
    <property type="entry name" value="AMINOALKYLPHOSPHONATE N-ACETYLTRANSFERASE-RELATED"/>
    <property type="match status" value="1"/>
</dbReference>
<dbReference type="AlphaFoldDB" id="A0A934QH04"/>
<evidence type="ECO:0000313" key="5">
    <source>
        <dbReference type="Proteomes" id="UP000778970"/>
    </source>
</evidence>
<sequence>MTQKPETHAPATAVELMTELIGADLHDLCDAAEAAIEHGGGFGWLYPPERHVMESYWRGVLLVPERELFVARLDGVIAGSAQLQRAPRNNEAQAYVGQLTTFFLAPWSRGHGLARRLVEAVEARAVEHGLKAVQLDVRDTQTRAIQLYEAMGYRRWGSNPYYALVDGQWVGGHYYVKPLEEWRPPRSGGIG</sequence>
<keyword evidence="2" id="KW-0012">Acyltransferase</keyword>
<dbReference type="CDD" id="cd04301">
    <property type="entry name" value="NAT_SF"/>
    <property type="match status" value="1"/>
</dbReference>
<keyword evidence="1" id="KW-0808">Transferase</keyword>
<proteinExistence type="predicted"/>
<dbReference type="Pfam" id="PF00583">
    <property type="entry name" value="Acetyltransf_1"/>
    <property type="match status" value="1"/>
</dbReference>
<feature type="domain" description="N-acetyltransferase" evidence="3">
    <location>
        <begin position="12"/>
        <end position="180"/>
    </location>
</feature>
<evidence type="ECO:0000313" key="4">
    <source>
        <dbReference type="EMBL" id="MBK1696863.1"/>
    </source>
</evidence>
<dbReference type="Gene3D" id="3.40.630.30">
    <property type="match status" value="1"/>
</dbReference>
<dbReference type="RefSeq" id="WP_027287318.1">
    <property type="nucleotide sequence ID" value="NZ_NRRE01000020.1"/>
</dbReference>
<dbReference type="Proteomes" id="UP000778970">
    <property type="component" value="Unassembled WGS sequence"/>
</dbReference>
<comment type="caution">
    <text evidence="4">The sequence shown here is derived from an EMBL/GenBank/DDBJ whole genome shotgun (WGS) entry which is preliminary data.</text>
</comment>
<dbReference type="PROSITE" id="PS51186">
    <property type="entry name" value="GNAT"/>
    <property type="match status" value="1"/>
</dbReference>
<reference evidence="4" key="2">
    <citation type="journal article" date="2020" name="Microorganisms">
        <title>Osmotic Adaptation and Compatible Solute Biosynthesis of Phototrophic Bacteria as Revealed from Genome Analyses.</title>
        <authorList>
            <person name="Imhoff J.F."/>
            <person name="Rahn T."/>
            <person name="Kunzel S."/>
            <person name="Keller A."/>
            <person name="Neulinger S.C."/>
        </authorList>
    </citation>
    <scope>NUCLEOTIDE SEQUENCE</scope>
    <source>
        <strain evidence="4">DSM 9154</strain>
    </source>
</reference>
<dbReference type="InterPro" id="IPR000182">
    <property type="entry name" value="GNAT_dom"/>
</dbReference>
<protein>
    <submittedName>
        <fullName evidence="4">N-acetyltransferase</fullName>
    </submittedName>
</protein>
<evidence type="ECO:0000256" key="2">
    <source>
        <dbReference type="ARBA" id="ARBA00023315"/>
    </source>
</evidence>
<dbReference type="InterPro" id="IPR050832">
    <property type="entry name" value="Bact_Acetyltransf"/>
</dbReference>
<dbReference type="SUPFAM" id="SSF55729">
    <property type="entry name" value="Acyl-CoA N-acyltransferases (Nat)"/>
    <property type="match status" value="1"/>
</dbReference>